<evidence type="ECO:0000313" key="2">
    <source>
        <dbReference type="EMBL" id="TCP58384.1"/>
    </source>
</evidence>
<accession>A0A4R2R874</accession>
<dbReference type="AlphaFoldDB" id="A0A4R2R874"/>
<sequence>MRRHVSACILLMHASMALAPQQSHATPPIASDENFLLLTLCDAGLLAVKPRSGLPLELRGPTRLIVDQPWVQSCAGLDDAYRATGLPYGDSVAILRGIDRFVRHRLRYRPDAAGQDDWSSLARELLLGDDIVEGDCDDFALTAISLAICAGVAPGQLDFALVQSRPGTLSVHGMDHAIGIYTSSTGRRWIIGDTFGPMRPVDEETRIVMWFDMEELLMPAPLWRTMLSRAELD</sequence>
<keyword evidence="3" id="KW-1185">Reference proteome</keyword>
<feature type="chain" id="PRO_5020224055" description="Transglutaminase superfamily protein" evidence="1">
    <location>
        <begin position="26"/>
        <end position="233"/>
    </location>
</feature>
<proteinExistence type="predicted"/>
<protein>
    <recommendedName>
        <fullName evidence="4">Transglutaminase superfamily protein</fullName>
    </recommendedName>
</protein>
<evidence type="ECO:0000256" key="1">
    <source>
        <dbReference type="SAM" id="SignalP"/>
    </source>
</evidence>
<comment type="caution">
    <text evidence="2">The sequence shown here is derived from an EMBL/GenBank/DDBJ whole genome shotgun (WGS) entry which is preliminary data.</text>
</comment>
<dbReference type="EMBL" id="SLXU01000030">
    <property type="protein sequence ID" value="TCP58384.1"/>
    <property type="molecule type" value="Genomic_DNA"/>
</dbReference>
<dbReference type="Proteomes" id="UP000295050">
    <property type="component" value="Unassembled WGS sequence"/>
</dbReference>
<evidence type="ECO:0000313" key="3">
    <source>
        <dbReference type="Proteomes" id="UP000295050"/>
    </source>
</evidence>
<gene>
    <name evidence="2" type="ORF">EV663_1307</name>
</gene>
<reference evidence="2 3" key="1">
    <citation type="submission" date="2019-03" db="EMBL/GenBank/DDBJ databases">
        <title>Genomic Encyclopedia of Type Strains, Phase IV (KMG-IV): sequencing the most valuable type-strain genomes for metagenomic binning, comparative biology and taxonomic classification.</title>
        <authorList>
            <person name="Goeker M."/>
        </authorList>
    </citation>
    <scope>NUCLEOTIDE SEQUENCE [LARGE SCALE GENOMIC DNA]</scope>
    <source>
        <strain evidence="2 3">DSM 24766</strain>
    </source>
</reference>
<evidence type="ECO:0008006" key="4">
    <source>
        <dbReference type="Google" id="ProtNLM"/>
    </source>
</evidence>
<feature type="signal peptide" evidence="1">
    <location>
        <begin position="1"/>
        <end position="25"/>
    </location>
</feature>
<name>A0A4R2R874_9RHOB</name>
<organism evidence="2 3">
    <name type="scientific">Rhodovulum bhavnagarense</name>
    <dbReference type="NCBI Taxonomy" id="992286"/>
    <lineage>
        <taxon>Bacteria</taxon>
        <taxon>Pseudomonadati</taxon>
        <taxon>Pseudomonadota</taxon>
        <taxon>Alphaproteobacteria</taxon>
        <taxon>Rhodobacterales</taxon>
        <taxon>Paracoccaceae</taxon>
        <taxon>Rhodovulum</taxon>
    </lineage>
</organism>
<keyword evidence="1" id="KW-0732">Signal</keyword>
<dbReference type="Gene3D" id="3.10.620.30">
    <property type="match status" value="1"/>
</dbReference>